<evidence type="ECO:0000259" key="1">
    <source>
        <dbReference type="SMART" id="SM00530"/>
    </source>
</evidence>
<evidence type="ECO:0000313" key="3">
    <source>
        <dbReference type="Proteomes" id="UP000250434"/>
    </source>
</evidence>
<dbReference type="RefSeq" id="WP_113694621.1">
    <property type="nucleotide sequence ID" value="NZ_CP015163.1"/>
</dbReference>
<sequence length="105" mass="12022">MSQRKAAALVSDDAPFGAWLRARRHEEGKSLEVAGRLAKLSVRTLRNIECRLSAEAFVFKLRALFRLADVLDIPREEMMSRLAREVEALEPQQARKEVTMWVAKQ</sequence>
<dbReference type="InterPro" id="IPR001387">
    <property type="entry name" value="Cro/C1-type_HTH"/>
</dbReference>
<gene>
    <name evidence="2" type="ORF">A4R43_25230</name>
</gene>
<protein>
    <recommendedName>
        <fullName evidence="1">HTH cro/C1-type domain-containing protein</fullName>
    </recommendedName>
</protein>
<dbReference type="GO" id="GO:0003677">
    <property type="term" value="F:DNA binding"/>
    <property type="evidence" value="ECO:0007669"/>
    <property type="project" value="InterPro"/>
</dbReference>
<dbReference type="Proteomes" id="UP000250434">
    <property type="component" value="Chromosome"/>
</dbReference>
<accession>A0A344LBG0</accession>
<dbReference type="Gene3D" id="1.10.260.40">
    <property type="entry name" value="lambda repressor-like DNA-binding domains"/>
    <property type="match status" value="1"/>
</dbReference>
<dbReference type="KEGG" id="aab:A4R43_25230"/>
<organism evidence="2 3">
    <name type="scientific">Amycolatopsis albispora</name>
    <dbReference type="NCBI Taxonomy" id="1804986"/>
    <lineage>
        <taxon>Bacteria</taxon>
        <taxon>Bacillati</taxon>
        <taxon>Actinomycetota</taxon>
        <taxon>Actinomycetes</taxon>
        <taxon>Pseudonocardiales</taxon>
        <taxon>Pseudonocardiaceae</taxon>
        <taxon>Amycolatopsis</taxon>
    </lineage>
</organism>
<feature type="domain" description="HTH cro/C1-type" evidence="1">
    <location>
        <begin position="19"/>
        <end position="78"/>
    </location>
</feature>
<dbReference type="SMART" id="SM00530">
    <property type="entry name" value="HTH_XRE"/>
    <property type="match status" value="1"/>
</dbReference>
<dbReference type="AlphaFoldDB" id="A0A344LBG0"/>
<keyword evidence="3" id="KW-1185">Reference proteome</keyword>
<evidence type="ECO:0000313" key="2">
    <source>
        <dbReference type="EMBL" id="AXB45384.1"/>
    </source>
</evidence>
<proteinExistence type="predicted"/>
<name>A0A344LBG0_9PSEU</name>
<reference evidence="2 3" key="1">
    <citation type="submission" date="2016-04" db="EMBL/GenBank/DDBJ databases">
        <title>Complete genome sequence and analysis of deep-sea sediment isolate, Amycolatopsis sp. WP1.</title>
        <authorList>
            <person name="Wang H."/>
            <person name="Chen S."/>
            <person name="Wu Q."/>
        </authorList>
    </citation>
    <scope>NUCLEOTIDE SEQUENCE [LARGE SCALE GENOMIC DNA]</scope>
    <source>
        <strain evidence="2 3">WP1</strain>
    </source>
</reference>
<dbReference type="EMBL" id="CP015163">
    <property type="protein sequence ID" value="AXB45384.1"/>
    <property type="molecule type" value="Genomic_DNA"/>
</dbReference>
<dbReference type="InterPro" id="IPR010982">
    <property type="entry name" value="Lambda_DNA-bd_dom_sf"/>
</dbReference>
<dbReference type="SUPFAM" id="SSF47413">
    <property type="entry name" value="lambda repressor-like DNA-binding domains"/>
    <property type="match status" value="1"/>
</dbReference>